<evidence type="ECO:0008006" key="2">
    <source>
        <dbReference type="Google" id="ProtNLM"/>
    </source>
</evidence>
<organism evidence="1">
    <name type="scientific">marine metagenome</name>
    <dbReference type="NCBI Taxonomy" id="408172"/>
    <lineage>
        <taxon>unclassified sequences</taxon>
        <taxon>metagenomes</taxon>
        <taxon>ecological metagenomes</taxon>
    </lineage>
</organism>
<feature type="non-terminal residue" evidence="1">
    <location>
        <position position="1"/>
    </location>
</feature>
<name>A0A383ALI5_9ZZZZ</name>
<protein>
    <recommendedName>
        <fullName evidence="2">Transaldolase</fullName>
    </recommendedName>
</protein>
<sequence>LIPVDLEPIGTPDVYGLDRVFVYVRLMSEPDTDQDRSMDTLEMGGHPIVRIAVPEKIEIGCEFFRWEFATAAAGAILNINPFNQPNVQESKDYTKSLTNEYERIGSLPTESPVLETAGIKVYTDQANALALATWIARGTLESCLRGHINRLELKDYVAINAYLEMNPENHELLQQIRKVIRNHKKVATTLGFGPRFLHSTGQLHKGGPNTGLFIQITSDDAEDLAIPGREFTFSVLKEAQSTGDYLALST</sequence>
<proteinExistence type="predicted"/>
<dbReference type="GO" id="GO:0004347">
    <property type="term" value="F:glucose-6-phosphate isomerase activity"/>
    <property type="evidence" value="ECO:0007669"/>
    <property type="project" value="InterPro"/>
</dbReference>
<gene>
    <name evidence="1" type="ORF">METZ01_LOCUS461541</name>
</gene>
<dbReference type="AlphaFoldDB" id="A0A383ALI5"/>
<accession>A0A383ALI5</accession>
<reference evidence="1" key="1">
    <citation type="submission" date="2018-05" db="EMBL/GenBank/DDBJ databases">
        <authorList>
            <person name="Lanie J.A."/>
            <person name="Ng W.-L."/>
            <person name="Kazmierczak K.M."/>
            <person name="Andrzejewski T.M."/>
            <person name="Davidsen T.M."/>
            <person name="Wayne K.J."/>
            <person name="Tettelin H."/>
            <person name="Glass J.I."/>
            <person name="Rusch D."/>
            <person name="Podicherti R."/>
            <person name="Tsui H.-C.T."/>
            <person name="Winkler M.E."/>
        </authorList>
    </citation>
    <scope>NUCLEOTIDE SEQUENCE</scope>
</reference>
<evidence type="ECO:0000313" key="1">
    <source>
        <dbReference type="EMBL" id="SVE08687.1"/>
    </source>
</evidence>
<feature type="non-terminal residue" evidence="1">
    <location>
        <position position="250"/>
    </location>
</feature>
<dbReference type="InterPro" id="IPR046348">
    <property type="entry name" value="SIS_dom_sf"/>
</dbReference>
<dbReference type="GO" id="GO:0006094">
    <property type="term" value="P:gluconeogenesis"/>
    <property type="evidence" value="ECO:0007669"/>
    <property type="project" value="InterPro"/>
</dbReference>
<dbReference type="GO" id="GO:0097367">
    <property type="term" value="F:carbohydrate derivative binding"/>
    <property type="evidence" value="ECO:0007669"/>
    <property type="project" value="InterPro"/>
</dbReference>
<dbReference type="PROSITE" id="PS51463">
    <property type="entry name" value="P_GLUCOSE_ISOMERASE_3"/>
    <property type="match status" value="1"/>
</dbReference>
<dbReference type="EMBL" id="UINC01193198">
    <property type="protein sequence ID" value="SVE08687.1"/>
    <property type="molecule type" value="Genomic_DNA"/>
</dbReference>
<dbReference type="InterPro" id="IPR001672">
    <property type="entry name" value="G6P_Isomerase"/>
</dbReference>
<dbReference type="SUPFAM" id="SSF53697">
    <property type="entry name" value="SIS domain"/>
    <property type="match status" value="1"/>
</dbReference>
<dbReference type="Gene3D" id="3.40.50.10490">
    <property type="entry name" value="Glucose-6-phosphate isomerase like protein, domain 1"/>
    <property type="match status" value="1"/>
</dbReference>
<dbReference type="GO" id="GO:0006096">
    <property type="term" value="P:glycolytic process"/>
    <property type="evidence" value="ECO:0007669"/>
    <property type="project" value="InterPro"/>
</dbReference>